<dbReference type="RefSeq" id="WP_344871160.1">
    <property type="nucleotide sequence ID" value="NZ_BAABAL010000005.1"/>
</dbReference>
<feature type="domain" description="SnoaL-like" evidence="1">
    <location>
        <begin position="27"/>
        <end position="111"/>
    </location>
</feature>
<comment type="caution">
    <text evidence="2">The sequence shown here is derived from an EMBL/GenBank/DDBJ whole genome shotgun (WGS) entry which is preliminary data.</text>
</comment>
<reference evidence="3" key="1">
    <citation type="journal article" date="2019" name="Int. J. Syst. Evol. Microbiol.">
        <title>The Global Catalogue of Microorganisms (GCM) 10K type strain sequencing project: providing services to taxonomists for standard genome sequencing and annotation.</title>
        <authorList>
            <consortium name="The Broad Institute Genomics Platform"/>
            <consortium name="The Broad Institute Genome Sequencing Center for Infectious Disease"/>
            <person name="Wu L."/>
            <person name="Ma J."/>
        </authorList>
    </citation>
    <scope>NUCLEOTIDE SEQUENCE [LARGE SCALE GENOMIC DNA]</scope>
    <source>
        <strain evidence="3">JCM 17342</strain>
    </source>
</reference>
<protein>
    <recommendedName>
        <fullName evidence="1">SnoaL-like domain-containing protein</fullName>
    </recommendedName>
</protein>
<dbReference type="SUPFAM" id="SSF54427">
    <property type="entry name" value="NTF2-like"/>
    <property type="match status" value="1"/>
</dbReference>
<dbReference type="EMBL" id="BAABAL010000005">
    <property type="protein sequence ID" value="GAA3991732.1"/>
    <property type="molecule type" value="Genomic_DNA"/>
</dbReference>
<gene>
    <name evidence="2" type="ORF">GCM10022247_08330</name>
</gene>
<proteinExistence type="predicted"/>
<evidence type="ECO:0000259" key="1">
    <source>
        <dbReference type="Pfam" id="PF12680"/>
    </source>
</evidence>
<dbReference type="Gene3D" id="3.10.450.50">
    <property type="match status" value="1"/>
</dbReference>
<sequence length="128" mass="14123">MAAEKKNFTVDFWADFWKDPFAAPSGDSVLSDDIVGYWPGDPEPVRGLPAYLARIARLLTEVPTLRLELLSHASTGDAIFLHYLARGTGVDGPFEFQGMDRVVVRDGLVVENLVRYDETALRRAAGLA</sequence>
<name>A0ABP7R3C2_9PSEU</name>
<dbReference type="Pfam" id="PF12680">
    <property type="entry name" value="SnoaL_2"/>
    <property type="match status" value="1"/>
</dbReference>
<accession>A0ABP7R3C2</accession>
<dbReference type="InterPro" id="IPR032710">
    <property type="entry name" value="NTF2-like_dom_sf"/>
</dbReference>
<organism evidence="2 3">
    <name type="scientific">Allokutzneria multivorans</name>
    <dbReference type="NCBI Taxonomy" id="1142134"/>
    <lineage>
        <taxon>Bacteria</taxon>
        <taxon>Bacillati</taxon>
        <taxon>Actinomycetota</taxon>
        <taxon>Actinomycetes</taxon>
        <taxon>Pseudonocardiales</taxon>
        <taxon>Pseudonocardiaceae</taxon>
        <taxon>Allokutzneria</taxon>
    </lineage>
</organism>
<evidence type="ECO:0000313" key="3">
    <source>
        <dbReference type="Proteomes" id="UP001501747"/>
    </source>
</evidence>
<dbReference type="Proteomes" id="UP001501747">
    <property type="component" value="Unassembled WGS sequence"/>
</dbReference>
<evidence type="ECO:0000313" key="2">
    <source>
        <dbReference type="EMBL" id="GAA3991732.1"/>
    </source>
</evidence>
<keyword evidence="3" id="KW-1185">Reference proteome</keyword>
<dbReference type="InterPro" id="IPR037401">
    <property type="entry name" value="SnoaL-like"/>
</dbReference>